<dbReference type="Pfam" id="PF09376">
    <property type="entry name" value="NurA"/>
    <property type="match status" value="1"/>
</dbReference>
<sequence>MKNDDLVKRITDLAERNMKEREKVNTLIEIAFEDIRDGNLDLEFREVKERSTPHNACAIDGSRYIVPLRDSVFVIARAVAVRGEDKEGEKDIPPQIEEEFKIASNYYDENVIGNKSILLMLYLETTLLNKCEGSDVIMIDGPLIDPPTYYEDPHVDDFPDLSDYVKFRADVLMQKKRNSAIIGISKRFSQRFLINYLMNRGLKQISKATENFIVSMLFLKYRKYKNMYDSSLYLGPIRWEDSLRDRRVNELDSLEVAYSAYKRYFQDELEITSFYYQRDLASPIGRIDVLSKKGEDPEKDLTFVDRWALPGLREITIINKLADDLSNVSRNESERLISLYNMIISKELLDDEFLLKRISK</sequence>
<dbReference type="InterPro" id="IPR018977">
    <property type="entry name" value="NurA_domain"/>
</dbReference>
<dbReference type="KEGG" id="step:IC006_0013"/>
<dbReference type="Proteomes" id="UP000325030">
    <property type="component" value="Chromosome"/>
</dbReference>
<dbReference type="RefSeq" id="WP_054845325.1">
    <property type="nucleotide sequence ID" value="NZ_AP018929.1"/>
</dbReference>
<organism evidence="3 5">
    <name type="scientific">Sulfuracidifex tepidarius</name>
    <dbReference type="NCBI Taxonomy" id="1294262"/>
    <lineage>
        <taxon>Archaea</taxon>
        <taxon>Thermoproteota</taxon>
        <taxon>Thermoprotei</taxon>
        <taxon>Sulfolobales</taxon>
        <taxon>Sulfolobaceae</taxon>
        <taxon>Sulfuracidifex</taxon>
    </lineage>
</organism>
<name>A0A510E073_9CREN</name>
<dbReference type="OrthoDB" id="15456at2157"/>
<dbReference type="STRING" id="1294262.GCA_001316085_00801"/>
<dbReference type="EMBL" id="AP018930">
    <property type="protein sequence ID" value="BBG25508.1"/>
    <property type="molecule type" value="Genomic_DNA"/>
</dbReference>
<keyword evidence="4" id="KW-1185">Reference proteome</keyword>
<dbReference type="SMART" id="SM00933">
    <property type="entry name" value="NurA"/>
    <property type="match status" value="1"/>
</dbReference>
<reference evidence="3 4" key="2">
    <citation type="journal article" date="2020" name="Int. J. Syst. Evol. Microbiol.">
        <title>Sulfuracidifex tepidarius gen. nov., sp. nov. and transfer of Sulfolobus metallicus Huber and Stetter 1992 to the genus Sulfuracidifex as Sulfuracidifex metallicus comb. nov.</title>
        <authorList>
            <person name="Itoh T."/>
            <person name="Miura T."/>
            <person name="Sakai H.D."/>
            <person name="Kato S."/>
            <person name="Ohkuma M."/>
            <person name="Takashina T."/>
        </authorList>
    </citation>
    <scope>NUCLEOTIDE SEQUENCE</scope>
    <source>
        <strain evidence="2 4">IC-006</strain>
        <strain evidence="3">IC-007</strain>
    </source>
</reference>
<dbReference type="Proteomes" id="UP000322983">
    <property type="component" value="Chromosome"/>
</dbReference>
<reference evidence="5" key="1">
    <citation type="submission" date="2018-09" db="EMBL/GenBank/DDBJ databases">
        <title>Complete Genome Sequencing of Sulfolobus sp. JCM 16834.</title>
        <authorList>
            <person name="Kato S."/>
            <person name="Itoh T."/>
            <person name="Ohkuma M."/>
        </authorList>
    </citation>
    <scope>NUCLEOTIDE SEQUENCE [LARGE SCALE GENOMIC DNA]</scope>
    <source>
        <strain evidence="5">IC-007</strain>
    </source>
</reference>
<evidence type="ECO:0000259" key="1">
    <source>
        <dbReference type="SMART" id="SM00933"/>
    </source>
</evidence>
<dbReference type="EMBL" id="AP018929">
    <property type="protein sequence ID" value="BBG22729.1"/>
    <property type="molecule type" value="Genomic_DNA"/>
</dbReference>
<accession>A0A510DRC8</accession>
<evidence type="ECO:0000313" key="5">
    <source>
        <dbReference type="Proteomes" id="UP000325030"/>
    </source>
</evidence>
<feature type="domain" description="NurA" evidence="1">
    <location>
        <begin position="54"/>
        <end position="328"/>
    </location>
</feature>
<protein>
    <recommendedName>
        <fullName evidence="1">NurA domain-containing protein</fullName>
    </recommendedName>
</protein>
<evidence type="ECO:0000313" key="4">
    <source>
        <dbReference type="Proteomes" id="UP000322983"/>
    </source>
</evidence>
<dbReference type="GeneID" id="41716539"/>
<accession>A0A510E073</accession>
<evidence type="ECO:0000313" key="3">
    <source>
        <dbReference type="EMBL" id="BBG25508.1"/>
    </source>
</evidence>
<dbReference type="AlphaFoldDB" id="A0A510E073"/>
<proteinExistence type="predicted"/>
<gene>
    <name evidence="2" type="ORF">IC006_0013</name>
    <name evidence="3" type="ORF">IC007_0013</name>
</gene>
<evidence type="ECO:0000313" key="2">
    <source>
        <dbReference type="EMBL" id="BBG22729.1"/>
    </source>
</evidence>